<keyword evidence="2" id="KW-1185">Reference proteome</keyword>
<proteinExistence type="predicted"/>
<gene>
    <name evidence="1" type="ORF">ES332_D05G297600v1</name>
</gene>
<accession>A0A5D2L0Z8</accession>
<sequence length="42" mass="4936">MQYYLLRLLQLLDRRLPTVNYCSSADGFVRNGFSIILFPCTH</sequence>
<organism evidence="1 2">
    <name type="scientific">Gossypium tomentosum</name>
    <name type="common">Hawaiian cotton</name>
    <name type="synonym">Gossypium sandvicense</name>
    <dbReference type="NCBI Taxonomy" id="34277"/>
    <lineage>
        <taxon>Eukaryota</taxon>
        <taxon>Viridiplantae</taxon>
        <taxon>Streptophyta</taxon>
        <taxon>Embryophyta</taxon>
        <taxon>Tracheophyta</taxon>
        <taxon>Spermatophyta</taxon>
        <taxon>Magnoliopsida</taxon>
        <taxon>eudicotyledons</taxon>
        <taxon>Gunneridae</taxon>
        <taxon>Pentapetalae</taxon>
        <taxon>rosids</taxon>
        <taxon>malvids</taxon>
        <taxon>Malvales</taxon>
        <taxon>Malvaceae</taxon>
        <taxon>Malvoideae</taxon>
        <taxon>Gossypium</taxon>
    </lineage>
</organism>
<dbReference type="EMBL" id="CM017627">
    <property type="protein sequence ID" value="TYH73011.1"/>
    <property type="molecule type" value="Genomic_DNA"/>
</dbReference>
<evidence type="ECO:0000313" key="2">
    <source>
        <dbReference type="Proteomes" id="UP000322667"/>
    </source>
</evidence>
<dbReference type="Proteomes" id="UP000322667">
    <property type="component" value="Chromosome D05"/>
</dbReference>
<evidence type="ECO:0000313" key="1">
    <source>
        <dbReference type="EMBL" id="TYH73011.1"/>
    </source>
</evidence>
<protein>
    <submittedName>
        <fullName evidence="1">Uncharacterized protein</fullName>
    </submittedName>
</protein>
<name>A0A5D2L0Z8_GOSTO</name>
<reference evidence="1 2" key="1">
    <citation type="submission" date="2019-07" db="EMBL/GenBank/DDBJ databases">
        <title>WGS assembly of Gossypium tomentosum.</title>
        <authorList>
            <person name="Chen Z.J."/>
            <person name="Sreedasyam A."/>
            <person name="Ando A."/>
            <person name="Song Q."/>
            <person name="De L."/>
            <person name="Hulse-Kemp A."/>
            <person name="Ding M."/>
            <person name="Ye W."/>
            <person name="Kirkbride R."/>
            <person name="Jenkins J."/>
            <person name="Plott C."/>
            <person name="Lovell J."/>
            <person name="Lin Y.-M."/>
            <person name="Vaughn R."/>
            <person name="Liu B."/>
            <person name="Li W."/>
            <person name="Simpson S."/>
            <person name="Scheffler B."/>
            <person name="Saski C."/>
            <person name="Grover C."/>
            <person name="Hu G."/>
            <person name="Conover J."/>
            <person name="Carlson J."/>
            <person name="Shu S."/>
            <person name="Boston L."/>
            <person name="Williams M."/>
            <person name="Peterson D."/>
            <person name="Mcgee K."/>
            <person name="Jones D."/>
            <person name="Wendel J."/>
            <person name="Stelly D."/>
            <person name="Grimwood J."/>
            <person name="Schmutz J."/>
        </authorList>
    </citation>
    <scope>NUCLEOTIDE SEQUENCE [LARGE SCALE GENOMIC DNA]</scope>
    <source>
        <strain evidence="1">7179.01</strain>
    </source>
</reference>
<dbReference type="AlphaFoldDB" id="A0A5D2L0Z8"/>